<name>A0A9P1IFI2_9PELO</name>
<dbReference type="PANTHER" id="PTHR45903:SF1">
    <property type="entry name" value="GLUTAMATE-RICH WD REPEAT-CONTAINING PROTEIN 1"/>
    <property type="match status" value="1"/>
</dbReference>
<dbReference type="PROSITE" id="PS50294">
    <property type="entry name" value="WD_REPEATS_REGION"/>
    <property type="match status" value="2"/>
</dbReference>
<feature type="repeat" description="WD" evidence="4">
    <location>
        <begin position="18"/>
        <end position="50"/>
    </location>
</feature>
<dbReference type="Proteomes" id="UP001152747">
    <property type="component" value="Unassembled WGS sequence"/>
</dbReference>
<accession>A0A9P1IFI2</accession>
<sequence length="198" mass="22058">MPEPENFSQKSKFWLKFSESVEDLAWSPTETGLLASCSVDASIKLWDTRSAPKDACVHTVANAHASDVNVISWNAHENLIVSGGDDGELKIWSLKTIQYGQPVARFKYHTGPITSVEWHPQETTTFMASGEDDQTTIWDIATEAAEVNSDTIEGVPPQLMFVHMGQTEVKEVHWHEQIPSLALNTSIDGFNVFRTINI</sequence>
<dbReference type="GO" id="GO:0042254">
    <property type="term" value="P:ribosome biogenesis"/>
    <property type="evidence" value="ECO:0007669"/>
    <property type="project" value="TreeGrafter"/>
</dbReference>
<dbReference type="InterPro" id="IPR036322">
    <property type="entry name" value="WD40_repeat_dom_sf"/>
</dbReference>
<dbReference type="Pfam" id="PF00400">
    <property type="entry name" value="WD40"/>
    <property type="match status" value="3"/>
</dbReference>
<evidence type="ECO:0000256" key="2">
    <source>
        <dbReference type="ARBA" id="ARBA00022737"/>
    </source>
</evidence>
<organism evidence="5 6">
    <name type="scientific">Caenorhabditis angaria</name>
    <dbReference type="NCBI Taxonomy" id="860376"/>
    <lineage>
        <taxon>Eukaryota</taxon>
        <taxon>Metazoa</taxon>
        <taxon>Ecdysozoa</taxon>
        <taxon>Nematoda</taxon>
        <taxon>Chromadorea</taxon>
        <taxon>Rhabditida</taxon>
        <taxon>Rhabditina</taxon>
        <taxon>Rhabditomorpha</taxon>
        <taxon>Rhabditoidea</taxon>
        <taxon>Rhabditidae</taxon>
        <taxon>Peloderinae</taxon>
        <taxon>Caenorhabditis</taxon>
    </lineage>
</organism>
<dbReference type="SUPFAM" id="SSF50978">
    <property type="entry name" value="WD40 repeat-like"/>
    <property type="match status" value="1"/>
</dbReference>
<dbReference type="GO" id="GO:0005730">
    <property type="term" value="C:nucleolus"/>
    <property type="evidence" value="ECO:0007669"/>
    <property type="project" value="TreeGrafter"/>
</dbReference>
<dbReference type="InterPro" id="IPR001680">
    <property type="entry name" value="WD40_rpt"/>
</dbReference>
<comment type="caution">
    <text evidence="5">The sequence shown here is derived from an EMBL/GenBank/DDBJ whole genome shotgun (WGS) entry which is preliminary data.</text>
</comment>
<dbReference type="PROSITE" id="PS50082">
    <property type="entry name" value="WD_REPEATS_2"/>
    <property type="match status" value="3"/>
</dbReference>
<dbReference type="PROSITE" id="PS00678">
    <property type="entry name" value="WD_REPEATS_1"/>
    <property type="match status" value="1"/>
</dbReference>
<dbReference type="InterPro" id="IPR020472">
    <property type="entry name" value="WD40_PAC1"/>
</dbReference>
<evidence type="ECO:0000256" key="4">
    <source>
        <dbReference type="PROSITE-ProRule" id="PRU00221"/>
    </source>
</evidence>
<feature type="repeat" description="WD" evidence="4">
    <location>
        <begin position="106"/>
        <end position="148"/>
    </location>
</feature>
<dbReference type="InterPro" id="IPR019775">
    <property type="entry name" value="WD40_repeat_CS"/>
</dbReference>
<protein>
    <recommendedName>
        <fullName evidence="3">Glutamate-rich WD repeat-containing protein 1</fullName>
    </recommendedName>
</protein>
<reference evidence="5" key="1">
    <citation type="submission" date="2022-11" db="EMBL/GenBank/DDBJ databases">
        <authorList>
            <person name="Kikuchi T."/>
        </authorList>
    </citation>
    <scope>NUCLEOTIDE SEQUENCE</scope>
    <source>
        <strain evidence="5">PS1010</strain>
    </source>
</reference>
<evidence type="ECO:0000313" key="5">
    <source>
        <dbReference type="EMBL" id="CAI5444110.1"/>
    </source>
</evidence>
<dbReference type="PRINTS" id="PR00320">
    <property type="entry name" value="GPROTEINBRPT"/>
</dbReference>
<dbReference type="Gene3D" id="2.130.10.10">
    <property type="entry name" value="YVTN repeat-like/Quinoprotein amine dehydrogenase"/>
    <property type="match status" value="1"/>
</dbReference>
<keyword evidence="2" id="KW-0677">Repeat</keyword>
<dbReference type="OrthoDB" id="2161379at2759"/>
<dbReference type="InterPro" id="IPR015943">
    <property type="entry name" value="WD40/YVTN_repeat-like_dom_sf"/>
</dbReference>
<evidence type="ECO:0000313" key="6">
    <source>
        <dbReference type="Proteomes" id="UP001152747"/>
    </source>
</evidence>
<evidence type="ECO:0000256" key="1">
    <source>
        <dbReference type="ARBA" id="ARBA00022574"/>
    </source>
</evidence>
<keyword evidence="6" id="KW-1185">Reference proteome</keyword>
<dbReference type="SMART" id="SM00320">
    <property type="entry name" value="WD40"/>
    <property type="match status" value="3"/>
</dbReference>
<dbReference type="PANTHER" id="PTHR45903">
    <property type="entry name" value="GLUTAMATE-RICH WD REPEAT-CONTAINING PROTEIN 1"/>
    <property type="match status" value="1"/>
</dbReference>
<dbReference type="AlphaFoldDB" id="A0A9P1IFI2"/>
<proteinExistence type="predicted"/>
<dbReference type="EMBL" id="CANHGI010000003">
    <property type="protein sequence ID" value="CAI5444110.1"/>
    <property type="molecule type" value="Genomic_DNA"/>
</dbReference>
<keyword evidence="1 4" id="KW-0853">WD repeat</keyword>
<evidence type="ECO:0000256" key="3">
    <source>
        <dbReference type="ARBA" id="ARBA00040876"/>
    </source>
</evidence>
<gene>
    <name evidence="5" type="ORF">CAMP_LOCUS6747</name>
</gene>
<dbReference type="InterPro" id="IPR051972">
    <property type="entry name" value="Glutamate-rich_WD_repeat"/>
</dbReference>
<feature type="repeat" description="WD" evidence="4">
    <location>
        <begin position="61"/>
        <end position="96"/>
    </location>
</feature>